<organism evidence="7 8">
    <name type="scientific">Phyllobacterium brassicacearum</name>
    <dbReference type="NCBI Taxonomy" id="314235"/>
    <lineage>
        <taxon>Bacteria</taxon>
        <taxon>Pseudomonadati</taxon>
        <taxon>Pseudomonadota</taxon>
        <taxon>Alphaproteobacteria</taxon>
        <taxon>Hyphomicrobiales</taxon>
        <taxon>Phyllobacteriaceae</taxon>
        <taxon>Phyllobacterium</taxon>
    </lineage>
</organism>
<evidence type="ECO:0000313" key="8">
    <source>
        <dbReference type="Proteomes" id="UP000241444"/>
    </source>
</evidence>
<protein>
    <recommendedName>
        <fullName evidence="6">Fe/B12 periplasmic-binding domain-containing protein</fullName>
    </recommendedName>
</protein>
<keyword evidence="8" id="KW-1185">Reference proteome</keyword>
<evidence type="ECO:0000256" key="5">
    <source>
        <dbReference type="ARBA" id="ARBA00022729"/>
    </source>
</evidence>
<reference evidence="8" key="1">
    <citation type="submission" date="2017-11" db="EMBL/GenBank/DDBJ databases">
        <authorList>
            <person name="Kuznetsova I."/>
            <person name="Sazanova A."/>
            <person name="Chirak E."/>
            <person name="Safronova V."/>
            <person name="Willems A."/>
        </authorList>
    </citation>
    <scope>NUCLEOTIDE SEQUENCE [LARGE SCALE GENOMIC DNA]</scope>
    <source>
        <strain evidence="8">STM 196</strain>
    </source>
</reference>
<dbReference type="InterPro" id="IPR002491">
    <property type="entry name" value="ABC_transptr_periplasmic_BD"/>
</dbReference>
<dbReference type="OrthoDB" id="8370650at2"/>
<comment type="caution">
    <text evidence="7">The sequence shown here is derived from an EMBL/GenBank/DDBJ whole genome shotgun (WGS) entry which is preliminary data.</text>
</comment>
<dbReference type="InterPro" id="IPR051313">
    <property type="entry name" value="Bact_iron-sidero_bind"/>
</dbReference>
<dbReference type="PROSITE" id="PS50983">
    <property type="entry name" value="FE_B12_PBP"/>
    <property type="match status" value="1"/>
</dbReference>
<feature type="domain" description="Fe/B12 periplasmic-binding" evidence="6">
    <location>
        <begin position="60"/>
        <end position="315"/>
    </location>
</feature>
<dbReference type="AlphaFoldDB" id="A0A2P7BP17"/>
<accession>A0A2P7BP17</accession>
<evidence type="ECO:0000256" key="4">
    <source>
        <dbReference type="ARBA" id="ARBA00022496"/>
    </source>
</evidence>
<dbReference type="PANTHER" id="PTHR30532:SF1">
    <property type="entry name" value="IRON(3+)-HYDROXAMATE-BINDING PROTEIN FHUD"/>
    <property type="match status" value="1"/>
</dbReference>
<keyword evidence="5" id="KW-0732">Signal</keyword>
<sequence length="315" mass="34820">MRSMACAWGYSGIRKHRLPSATCFRQMLSICRRDFLFGAAAMLGCSCVPLRAQEATSASRVVSLDYGLAQTMIELGVPPVGLVDTPAWADWTVEPPLPAKVVNLGSAHEVNMELLQLLRPDLIVSTPYLEWVRPQLEQIAPVKSFPIHALGSSPFPHIIDATRELGRMLGRTTEAEALIDRSEMELRAAQTATRHLGKLAVITFIDERNIRIYGPGGIFQDVFDRLELQNAWTRSTNEWGFADIGMADLFDLGDARLFYMDPIPPDVLAKLPGSPLWQSMPFVQAGHVQRMASVLMFGTLPAATRFARLLAEAST</sequence>
<keyword evidence="4" id="KW-0410">Iron transport</keyword>
<gene>
    <name evidence="7" type="ORF">CU102_14890</name>
</gene>
<keyword evidence="4" id="KW-0406">Ion transport</keyword>
<dbReference type="CDD" id="cd01146">
    <property type="entry name" value="FhuD"/>
    <property type="match status" value="1"/>
</dbReference>
<dbReference type="Proteomes" id="UP000241444">
    <property type="component" value="Unassembled WGS sequence"/>
</dbReference>
<evidence type="ECO:0000313" key="7">
    <source>
        <dbReference type="EMBL" id="PSH68203.1"/>
    </source>
</evidence>
<comment type="subcellular location">
    <subcellularLocation>
        <location evidence="1">Cell envelope</location>
    </subcellularLocation>
</comment>
<dbReference type="EMBL" id="PGGO01000010">
    <property type="protein sequence ID" value="PSH68203.1"/>
    <property type="molecule type" value="Genomic_DNA"/>
</dbReference>
<evidence type="ECO:0000256" key="3">
    <source>
        <dbReference type="ARBA" id="ARBA00022448"/>
    </source>
</evidence>
<name>A0A2P7BP17_9HYPH</name>
<dbReference type="GO" id="GO:1901678">
    <property type="term" value="P:iron coordination entity transport"/>
    <property type="evidence" value="ECO:0007669"/>
    <property type="project" value="UniProtKB-ARBA"/>
</dbReference>
<dbReference type="Gene3D" id="3.40.50.1980">
    <property type="entry name" value="Nitrogenase molybdenum iron protein domain"/>
    <property type="match status" value="2"/>
</dbReference>
<evidence type="ECO:0000259" key="6">
    <source>
        <dbReference type="PROSITE" id="PS50983"/>
    </source>
</evidence>
<comment type="similarity">
    <text evidence="2">Belongs to the bacterial solute-binding protein 8 family.</text>
</comment>
<keyword evidence="3" id="KW-0813">Transport</keyword>
<dbReference type="RefSeq" id="WP_106711889.1">
    <property type="nucleotide sequence ID" value="NZ_PGGO01000010.1"/>
</dbReference>
<dbReference type="SUPFAM" id="SSF53807">
    <property type="entry name" value="Helical backbone' metal receptor"/>
    <property type="match status" value="1"/>
</dbReference>
<dbReference type="GO" id="GO:0030288">
    <property type="term" value="C:outer membrane-bounded periplasmic space"/>
    <property type="evidence" value="ECO:0007669"/>
    <property type="project" value="TreeGrafter"/>
</dbReference>
<proteinExistence type="inferred from homology"/>
<evidence type="ECO:0000256" key="2">
    <source>
        <dbReference type="ARBA" id="ARBA00008814"/>
    </source>
</evidence>
<dbReference type="Pfam" id="PF01497">
    <property type="entry name" value="Peripla_BP_2"/>
    <property type="match status" value="1"/>
</dbReference>
<keyword evidence="4" id="KW-0408">Iron</keyword>
<evidence type="ECO:0000256" key="1">
    <source>
        <dbReference type="ARBA" id="ARBA00004196"/>
    </source>
</evidence>
<dbReference type="PANTHER" id="PTHR30532">
    <property type="entry name" value="IRON III DICITRATE-BINDING PERIPLASMIC PROTEIN"/>
    <property type="match status" value="1"/>
</dbReference>
<dbReference type="PRINTS" id="PR01715">
    <property type="entry name" value="FERRIBNDNGPP"/>
</dbReference>